<dbReference type="RefSeq" id="WP_229677898.1">
    <property type="nucleotide sequence ID" value="NZ_BMKS01000004.1"/>
</dbReference>
<evidence type="ECO:0000256" key="1">
    <source>
        <dbReference type="SAM" id="MobiDB-lite"/>
    </source>
</evidence>
<feature type="region of interest" description="Disordered" evidence="1">
    <location>
        <begin position="50"/>
        <end position="71"/>
    </location>
</feature>
<name>A0A8J2ZAR3_9PROT</name>
<sequence length="176" mass="18370">MPGPAVPIADLMLRHDPAARRCDLVVQDGDLALDRTAATAMLVSLGSDGRARADDALPDEPSATPAADAAEPAALAPRRGWCGDALDRRGRRIGCRLWLLERAKGGEQTRRRAEAYAAEGLDWLRAERGLALALAVDWARPGLLAITARAGTGPGAARITIRRPVAAPATAAEAGA</sequence>
<keyword evidence="3" id="KW-1185">Reference proteome</keyword>
<gene>
    <name evidence="2" type="ORF">GCM10010964_18750</name>
</gene>
<accession>A0A8J2ZAR3</accession>
<reference evidence="2 3" key="1">
    <citation type="journal article" date="2014" name="Int. J. Syst. Evol. Microbiol.">
        <title>Complete genome sequence of Corynebacterium casei LMG S-19264T (=DSM 44701T), isolated from a smear-ripened cheese.</title>
        <authorList>
            <consortium name="US DOE Joint Genome Institute (JGI-PGF)"/>
            <person name="Walter F."/>
            <person name="Albersmeier A."/>
            <person name="Kalinowski J."/>
            <person name="Ruckert C."/>
        </authorList>
    </citation>
    <scope>NUCLEOTIDE SEQUENCE [LARGE SCALE GENOMIC DNA]</scope>
    <source>
        <strain evidence="2 3">CGMCC 1.16330</strain>
    </source>
</reference>
<comment type="caution">
    <text evidence="2">The sequence shown here is derived from an EMBL/GenBank/DDBJ whole genome shotgun (WGS) entry which is preliminary data.</text>
</comment>
<feature type="compositionally biased region" description="Low complexity" evidence="1">
    <location>
        <begin position="59"/>
        <end position="71"/>
    </location>
</feature>
<evidence type="ECO:0000313" key="2">
    <source>
        <dbReference type="EMBL" id="GGG31052.1"/>
    </source>
</evidence>
<dbReference type="EMBL" id="BMKS01000004">
    <property type="protein sequence ID" value="GGG31052.1"/>
    <property type="molecule type" value="Genomic_DNA"/>
</dbReference>
<dbReference type="InterPro" id="IPR010877">
    <property type="entry name" value="Phage_Mu_Gp46"/>
</dbReference>
<proteinExistence type="predicted"/>
<evidence type="ECO:0000313" key="3">
    <source>
        <dbReference type="Proteomes" id="UP000597507"/>
    </source>
</evidence>
<protein>
    <submittedName>
        <fullName evidence="2">Uncharacterized protein</fullName>
    </submittedName>
</protein>
<dbReference type="Proteomes" id="UP000597507">
    <property type="component" value="Unassembled WGS sequence"/>
</dbReference>
<dbReference type="Pfam" id="PF07409">
    <property type="entry name" value="GP46"/>
    <property type="match status" value="1"/>
</dbReference>
<dbReference type="AlphaFoldDB" id="A0A8J2ZAR3"/>
<organism evidence="2 3">
    <name type="scientific">Caldovatus sediminis</name>
    <dbReference type="NCBI Taxonomy" id="2041189"/>
    <lineage>
        <taxon>Bacteria</taxon>
        <taxon>Pseudomonadati</taxon>
        <taxon>Pseudomonadota</taxon>
        <taxon>Alphaproteobacteria</taxon>
        <taxon>Acetobacterales</taxon>
        <taxon>Roseomonadaceae</taxon>
        <taxon>Caldovatus</taxon>
    </lineage>
</organism>